<accession>A0A1G2Q5C9</accession>
<gene>
    <name evidence="1" type="ORF">A2388_03330</name>
</gene>
<name>A0A1G2Q5C9_9BACT</name>
<protein>
    <submittedName>
        <fullName evidence="1">Uncharacterized protein</fullName>
    </submittedName>
</protein>
<dbReference type="EMBL" id="MHTC01000020">
    <property type="protein sequence ID" value="OHA55279.1"/>
    <property type="molecule type" value="Genomic_DNA"/>
</dbReference>
<proteinExistence type="predicted"/>
<sequence length="101" mass="11409">MHFFIWLQSIGWRLLGRDNAEGERVVLIKKALEFYDQAGPPLVVEPLYRKNSRHSTGNILTRSDLVQAFYTAQDVSPWVVLRKEISGVGNSSTSSVNNGFK</sequence>
<dbReference type="Proteomes" id="UP000177575">
    <property type="component" value="Unassembled WGS sequence"/>
</dbReference>
<evidence type="ECO:0000313" key="1">
    <source>
        <dbReference type="EMBL" id="OHA55279.1"/>
    </source>
</evidence>
<evidence type="ECO:0000313" key="2">
    <source>
        <dbReference type="Proteomes" id="UP000177575"/>
    </source>
</evidence>
<dbReference type="AlphaFoldDB" id="A0A1G2Q5C9"/>
<organism evidence="1 2">
    <name type="scientific">Candidatus Veblenbacteria bacterium RIFOXYB1_FULL_43_13</name>
    <dbReference type="NCBI Taxonomy" id="1802426"/>
    <lineage>
        <taxon>Bacteria</taxon>
        <taxon>Candidatus Vebleniibacteriota</taxon>
    </lineage>
</organism>
<reference evidence="1 2" key="1">
    <citation type="journal article" date="2016" name="Nat. Commun.">
        <title>Thousands of microbial genomes shed light on interconnected biogeochemical processes in an aquifer system.</title>
        <authorList>
            <person name="Anantharaman K."/>
            <person name="Brown C.T."/>
            <person name="Hug L.A."/>
            <person name="Sharon I."/>
            <person name="Castelle C.J."/>
            <person name="Probst A.J."/>
            <person name="Thomas B.C."/>
            <person name="Singh A."/>
            <person name="Wilkins M.J."/>
            <person name="Karaoz U."/>
            <person name="Brodie E.L."/>
            <person name="Williams K.H."/>
            <person name="Hubbard S.S."/>
            <person name="Banfield J.F."/>
        </authorList>
    </citation>
    <scope>NUCLEOTIDE SEQUENCE [LARGE SCALE GENOMIC DNA]</scope>
</reference>
<comment type="caution">
    <text evidence="1">The sequence shown here is derived from an EMBL/GenBank/DDBJ whole genome shotgun (WGS) entry which is preliminary data.</text>
</comment>